<name>A0A914XLJ0_9BILA</name>
<dbReference type="PANTHER" id="PTHR10127">
    <property type="entry name" value="DISCOIDIN, CUB, EGF, LAMININ , AND ZINC METALLOPROTEASE DOMAIN CONTAINING"/>
    <property type="match status" value="1"/>
</dbReference>
<keyword evidence="9" id="KW-0325">Glycoprotein</keyword>
<dbReference type="Proteomes" id="UP000887566">
    <property type="component" value="Unplaced"/>
</dbReference>
<keyword evidence="4 10" id="KW-0378">Hydrolase</keyword>
<keyword evidence="14" id="KW-1185">Reference proteome</keyword>
<feature type="disulfide bond" evidence="10">
    <location>
        <begin position="151"/>
        <end position="306"/>
    </location>
</feature>
<feature type="domain" description="Peptidase M12A" evidence="13">
    <location>
        <begin position="112"/>
        <end position="307"/>
    </location>
</feature>
<dbReference type="WBParaSite" id="PSAMB.scaffold868size39900.g9352.t1">
    <property type="protein sequence ID" value="PSAMB.scaffold868size39900.g9352.t1"/>
    <property type="gene ID" value="PSAMB.scaffold868size39900.g9352"/>
</dbReference>
<evidence type="ECO:0000256" key="12">
    <source>
        <dbReference type="SAM" id="MobiDB-lite"/>
    </source>
</evidence>
<keyword evidence="8 10" id="KW-1015">Disulfide bond</keyword>
<dbReference type="InterPro" id="IPR034035">
    <property type="entry name" value="Astacin-like_dom"/>
</dbReference>
<evidence type="ECO:0000256" key="1">
    <source>
        <dbReference type="ARBA" id="ARBA00022670"/>
    </source>
</evidence>
<dbReference type="GO" id="GO:0006508">
    <property type="term" value="P:proteolysis"/>
    <property type="evidence" value="ECO:0007669"/>
    <property type="project" value="UniProtKB-KW"/>
</dbReference>
<keyword evidence="3" id="KW-0732">Signal</keyword>
<evidence type="ECO:0000256" key="6">
    <source>
        <dbReference type="ARBA" id="ARBA00023049"/>
    </source>
</evidence>
<proteinExistence type="predicted"/>
<feature type="active site" evidence="10">
    <location>
        <position position="204"/>
    </location>
</feature>
<dbReference type="InterPro" id="IPR024079">
    <property type="entry name" value="MetalloPept_cat_dom_sf"/>
</dbReference>
<dbReference type="FunFam" id="3.40.390.10:FF:000015">
    <property type="entry name" value="Meprin A subunit"/>
    <property type="match status" value="1"/>
</dbReference>
<feature type="binding site" evidence="10">
    <location>
        <position position="213"/>
    </location>
    <ligand>
        <name>Zn(2+)</name>
        <dbReference type="ChEBI" id="CHEBI:29105"/>
        <note>catalytic</note>
    </ligand>
</feature>
<keyword evidence="2 10" id="KW-0479">Metal-binding</keyword>
<evidence type="ECO:0000256" key="9">
    <source>
        <dbReference type="ARBA" id="ARBA00023180"/>
    </source>
</evidence>
<evidence type="ECO:0000256" key="5">
    <source>
        <dbReference type="ARBA" id="ARBA00022833"/>
    </source>
</evidence>
<keyword evidence="6 10" id="KW-0482">Metalloprotease</keyword>
<dbReference type="Gene3D" id="3.40.390.10">
    <property type="entry name" value="Collagenase (Catalytic Domain)"/>
    <property type="match status" value="1"/>
</dbReference>
<keyword evidence="5 10" id="KW-0862">Zinc</keyword>
<evidence type="ECO:0000313" key="14">
    <source>
        <dbReference type="Proteomes" id="UP000887566"/>
    </source>
</evidence>
<accession>A0A914XLJ0</accession>
<keyword evidence="1 10" id="KW-0645">Protease</keyword>
<dbReference type="GO" id="GO:0004222">
    <property type="term" value="F:metalloendopeptidase activity"/>
    <property type="evidence" value="ECO:0007669"/>
    <property type="project" value="UniProtKB-UniRule"/>
</dbReference>
<reference evidence="15" key="1">
    <citation type="submission" date="2022-11" db="UniProtKB">
        <authorList>
            <consortium name="WormBaseParasite"/>
        </authorList>
    </citation>
    <scope>IDENTIFICATION</scope>
</reference>
<comment type="cofactor">
    <cofactor evidence="10 11">
        <name>Zn(2+)</name>
        <dbReference type="ChEBI" id="CHEBI:29105"/>
    </cofactor>
    <text evidence="10 11">Binds 1 zinc ion per subunit.</text>
</comment>
<keyword evidence="7" id="KW-0865">Zymogen</keyword>
<dbReference type="CDD" id="cd04280">
    <property type="entry name" value="ZnMc_astacin_like"/>
    <property type="match status" value="1"/>
</dbReference>
<evidence type="ECO:0000313" key="15">
    <source>
        <dbReference type="WBParaSite" id="PSAMB.scaffold868size39900.g9352.t1"/>
    </source>
</evidence>
<feature type="disulfide bond" evidence="10">
    <location>
        <begin position="173"/>
        <end position="195"/>
    </location>
</feature>
<evidence type="ECO:0000256" key="10">
    <source>
        <dbReference type="PROSITE-ProRule" id="PRU01211"/>
    </source>
</evidence>
<evidence type="ECO:0000259" key="13">
    <source>
        <dbReference type="PROSITE" id="PS51864"/>
    </source>
</evidence>
<dbReference type="InterPro" id="IPR006026">
    <property type="entry name" value="Peptidase_Metallo"/>
</dbReference>
<evidence type="ECO:0000256" key="8">
    <source>
        <dbReference type="ARBA" id="ARBA00023157"/>
    </source>
</evidence>
<feature type="compositionally biased region" description="Polar residues" evidence="12">
    <location>
        <begin position="328"/>
        <end position="343"/>
    </location>
</feature>
<dbReference type="SMART" id="SM00235">
    <property type="entry name" value="ZnMc"/>
    <property type="match status" value="1"/>
</dbReference>
<dbReference type="EC" id="3.4.24.-" evidence="11"/>
<dbReference type="AlphaFoldDB" id="A0A914XLJ0"/>
<comment type="caution">
    <text evidence="10">Lacks conserved residue(s) required for the propagation of feature annotation.</text>
</comment>
<feature type="region of interest" description="Disordered" evidence="12">
    <location>
        <begin position="315"/>
        <end position="380"/>
    </location>
</feature>
<feature type="binding site" evidence="10">
    <location>
        <position position="207"/>
    </location>
    <ligand>
        <name>Zn(2+)</name>
        <dbReference type="ChEBI" id="CHEBI:29105"/>
        <note>catalytic</note>
    </ligand>
</feature>
<organism evidence="14 15">
    <name type="scientific">Plectus sambesii</name>
    <dbReference type="NCBI Taxonomy" id="2011161"/>
    <lineage>
        <taxon>Eukaryota</taxon>
        <taxon>Metazoa</taxon>
        <taxon>Ecdysozoa</taxon>
        <taxon>Nematoda</taxon>
        <taxon>Chromadorea</taxon>
        <taxon>Plectida</taxon>
        <taxon>Plectina</taxon>
        <taxon>Plectoidea</taxon>
        <taxon>Plectidae</taxon>
        <taxon>Plectus</taxon>
    </lineage>
</organism>
<protein>
    <recommendedName>
        <fullName evidence="11">Metalloendopeptidase</fullName>
        <ecNumber evidence="11">3.4.24.-</ecNumber>
    </recommendedName>
</protein>
<evidence type="ECO:0000256" key="11">
    <source>
        <dbReference type="RuleBase" id="RU361183"/>
    </source>
</evidence>
<evidence type="ECO:0000256" key="3">
    <source>
        <dbReference type="ARBA" id="ARBA00022729"/>
    </source>
</evidence>
<evidence type="ECO:0000256" key="7">
    <source>
        <dbReference type="ARBA" id="ARBA00023145"/>
    </source>
</evidence>
<dbReference type="PRINTS" id="PR00480">
    <property type="entry name" value="ASTACIN"/>
</dbReference>
<dbReference type="GO" id="GO:0008270">
    <property type="term" value="F:zinc ion binding"/>
    <property type="evidence" value="ECO:0007669"/>
    <property type="project" value="UniProtKB-UniRule"/>
</dbReference>
<dbReference type="PROSITE" id="PS51864">
    <property type="entry name" value="ASTACIN"/>
    <property type="match status" value="1"/>
</dbReference>
<dbReference type="Pfam" id="PF01400">
    <property type="entry name" value="Astacin"/>
    <property type="match status" value="1"/>
</dbReference>
<dbReference type="PANTHER" id="PTHR10127:SF780">
    <property type="entry name" value="METALLOENDOPEPTIDASE"/>
    <property type="match status" value="1"/>
</dbReference>
<dbReference type="SUPFAM" id="SSF55486">
    <property type="entry name" value="Metalloproteases ('zincins'), catalytic domain"/>
    <property type="match status" value="1"/>
</dbReference>
<feature type="binding site" evidence="10">
    <location>
        <position position="203"/>
    </location>
    <ligand>
        <name>Zn(2+)</name>
        <dbReference type="ChEBI" id="CHEBI:29105"/>
        <note>catalytic</note>
    </ligand>
</feature>
<evidence type="ECO:0000256" key="4">
    <source>
        <dbReference type="ARBA" id="ARBA00022801"/>
    </source>
</evidence>
<evidence type="ECO:0000256" key="2">
    <source>
        <dbReference type="ARBA" id="ARBA00022723"/>
    </source>
</evidence>
<dbReference type="InterPro" id="IPR001506">
    <property type="entry name" value="Peptidase_M12A"/>
</dbReference>
<sequence>MLFTEPTHGVPWRCDPSFKCCRIGNSVQDFILKVILRFKPNATRSRFLFYHRGCPLAQTVSTNSDDKDSSDSATLRFKRQSQYRAIRAEYNGNLYQGDIVIEKDPTNVQHEAAIRDMTWPDAIVPYTIDIFDSRGKALIEDAMNEFMDKTCVKFRPKTAQDDYFIKIVAKDGCASTVGRSRFAFNGQEVFLSDGCYNPGTIRHELMHTLGFYHEQSRTDRDKYIRIIWENIESGLEDQFEKNNYREVSNLESSYDYGSLMHYPFNAFSRDESVPTITKIDGSTVGFGQRRGFSETDLYEINKLYNCPDVQGGSGKRWRPDEFGGGFETTESTWGRRTSSNRMGGSSFRRNNERFGGFGETDGEEVETTTEGVSGETEESGDDWFDRLVTATKEKAKTFFGEHFGSMLN</sequence>